<proteinExistence type="predicted"/>
<evidence type="ECO:0000259" key="7">
    <source>
        <dbReference type="Pfam" id="PF00324"/>
    </source>
</evidence>
<keyword evidence="2" id="KW-0813">Transport</keyword>
<gene>
    <name evidence="9" type="ORF">GCM10011419_20120</name>
</gene>
<feature type="domain" description="Amino acid permease/ SLC12A" evidence="7">
    <location>
        <begin position="2"/>
        <end position="108"/>
    </location>
</feature>
<dbReference type="Pfam" id="PF13906">
    <property type="entry name" value="AA_permease_C"/>
    <property type="match status" value="1"/>
</dbReference>
<dbReference type="PANTHER" id="PTHR43243:SF4">
    <property type="entry name" value="CATIONIC AMINO ACID TRANSPORTER 4"/>
    <property type="match status" value="1"/>
</dbReference>
<evidence type="ECO:0008006" key="11">
    <source>
        <dbReference type="Google" id="ProtNLM"/>
    </source>
</evidence>
<dbReference type="InterPro" id="IPR029485">
    <property type="entry name" value="CAT_C"/>
</dbReference>
<keyword evidence="4 6" id="KW-1133">Transmembrane helix</keyword>
<evidence type="ECO:0000256" key="6">
    <source>
        <dbReference type="SAM" id="Phobius"/>
    </source>
</evidence>
<keyword evidence="3 6" id="KW-0812">Transmembrane</keyword>
<dbReference type="Gene3D" id="1.20.1740.10">
    <property type="entry name" value="Amino acid/polyamine transporter I"/>
    <property type="match status" value="1"/>
</dbReference>
<protein>
    <recommendedName>
        <fullName evidence="11">Amino acid permease</fullName>
    </recommendedName>
</protein>
<feature type="transmembrane region" description="Helical" evidence="6">
    <location>
        <begin position="40"/>
        <end position="62"/>
    </location>
</feature>
<dbReference type="PANTHER" id="PTHR43243">
    <property type="entry name" value="INNER MEMBRANE TRANSPORTER YGJI-RELATED"/>
    <property type="match status" value="1"/>
</dbReference>
<reference evidence="10" key="1">
    <citation type="journal article" date="2019" name="Int. J. Syst. Evol. Microbiol.">
        <title>The Global Catalogue of Microorganisms (GCM) 10K type strain sequencing project: providing services to taxonomists for standard genome sequencing and annotation.</title>
        <authorList>
            <consortium name="The Broad Institute Genomics Platform"/>
            <consortium name="The Broad Institute Genome Sequencing Center for Infectious Disease"/>
            <person name="Wu L."/>
            <person name="Ma J."/>
        </authorList>
    </citation>
    <scope>NUCLEOTIDE SEQUENCE [LARGE SCALE GENOMIC DNA]</scope>
    <source>
        <strain evidence="10">KCTC 23713</strain>
    </source>
</reference>
<feature type="transmembrane region" description="Helical" evidence="6">
    <location>
        <begin position="98"/>
        <end position="120"/>
    </location>
</feature>
<feature type="transmembrane region" description="Helical" evidence="6">
    <location>
        <begin position="132"/>
        <end position="152"/>
    </location>
</feature>
<evidence type="ECO:0000313" key="10">
    <source>
        <dbReference type="Proteomes" id="UP000662678"/>
    </source>
</evidence>
<evidence type="ECO:0000259" key="8">
    <source>
        <dbReference type="Pfam" id="PF13906"/>
    </source>
</evidence>
<evidence type="ECO:0000256" key="3">
    <source>
        <dbReference type="ARBA" id="ARBA00022692"/>
    </source>
</evidence>
<comment type="caution">
    <text evidence="9">The sequence shown here is derived from an EMBL/GenBank/DDBJ whole genome shotgun (WGS) entry which is preliminary data.</text>
</comment>
<feature type="domain" description="Cationic amino acid transporter C-terminal" evidence="8">
    <location>
        <begin position="132"/>
        <end position="182"/>
    </location>
</feature>
<evidence type="ECO:0000256" key="4">
    <source>
        <dbReference type="ARBA" id="ARBA00022989"/>
    </source>
</evidence>
<accession>A0ABQ3HDM9</accession>
<evidence type="ECO:0000256" key="2">
    <source>
        <dbReference type="ARBA" id="ARBA00022448"/>
    </source>
</evidence>
<dbReference type="InterPro" id="IPR004841">
    <property type="entry name" value="AA-permease/SLC12A_dom"/>
</dbReference>
<dbReference type="EMBL" id="BMYP01000023">
    <property type="protein sequence ID" value="GHD78275.1"/>
    <property type="molecule type" value="Genomic_DNA"/>
</dbReference>
<comment type="subcellular location">
    <subcellularLocation>
        <location evidence="1">Membrane</location>
        <topology evidence="1">Multi-pass membrane protein</topology>
    </subcellularLocation>
</comment>
<dbReference type="Proteomes" id="UP000662678">
    <property type="component" value="Unassembled WGS sequence"/>
</dbReference>
<evidence type="ECO:0000256" key="1">
    <source>
        <dbReference type="ARBA" id="ARBA00004141"/>
    </source>
</evidence>
<feature type="transmembrane region" description="Helical" evidence="6">
    <location>
        <begin position="158"/>
        <end position="177"/>
    </location>
</feature>
<keyword evidence="10" id="KW-1185">Reference proteome</keyword>
<sequence length="188" mass="20879">MIWSLAICLLLYVIMTGIVPYAQFAGIDHPVSLALQVAKLDWFAGFVDLGAILGMMTVILVMTYGQTRILLAMSRDGLLPKVFSDINPKYGTPYKAMWLIGTVIALIAGCVPLHTLAVIVLRKREADLPRKFYCPAVPYVPALAILFCVFLMTQLSALTWALFVGWLLIGLGVYFGYSRRNSLLHKPR</sequence>
<name>A0ABQ3HDM9_9NEIS</name>
<evidence type="ECO:0000313" key="9">
    <source>
        <dbReference type="EMBL" id="GHD78275.1"/>
    </source>
</evidence>
<dbReference type="Pfam" id="PF00324">
    <property type="entry name" value="AA_permease"/>
    <property type="match status" value="1"/>
</dbReference>
<evidence type="ECO:0000256" key="5">
    <source>
        <dbReference type="ARBA" id="ARBA00023136"/>
    </source>
</evidence>
<organism evidence="9 10">
    <name type="scientific">Vogesella fluminis</name>
    <dbReference type="NCBI Taxonomy" id="1069161"/>
    <lineage>
        <taxon>Bacteria</taxon>
        <taxon>Pseudomonadati</taxon>
        <taxon>Pseudomonadota</taxon>
        <taxon>Betaproteobacteria</taxon>
        <taxon>Neisseriales</taxon>
        <taxon>Chromobacteriaceae</taxon>
        <taxon>Vogesella</taxon>
    </lineage>
</organism>
<keyword evidence="5 6" id="KW-0472">Membrane</keyword>